<sequence length="104" mass="11503">MGPNAVMNFPNVLAKTKMVINGGTKKLGKCGIPNEAESSLKSVLHYDKLTALDGLSYCNVNAFKFVINMLLCLPDEVLLSLLDEVSSTKYFIEEEFGEFDPNMH</sequence>
<accession>A0AAP0N7X0</accession>
<evidence type="ECO:0000313" key="2">
    <source>
        <dbReference type="Proteomes" id="UP001415857"/>
    </source>
</evidence>
<dbReference type="Proteomes" id="UP001415857">
    <property type="component" value="Unassembled WGS sequence"/>
</dbReference>
<organism evidence="1 2">
    <name type="scientific">Liquidambar formosana</name>
    <name type="common">Formosan gum</name>
    <dbReference type="NCBI Taxonomy" id="63359"/>
    <lineage>
        <taxon>Eukaryota</taxon>
        <taxon>Viridiplantae</taxon>
        <taxon>Streptophyta</taxon>
        <taxon>Embryophyta</taxon>
        <taxon>Tracheophyta</taxon>
        <taxon>Spermatophyta</taxon>
        <taxon>Magnoliopsida</taxon>
        <taxon>eudicotyledons</taxon>
        <taxon>Gunneridae</taxon>
        <taxon>Pentapetalae</taxon>
        <taxon>Saxifragales</taxon>
        <taxon>Altingiaceae</taxon>
        <taxon>Liquidambar</taxon>
    </lineage>
</organism>
<reference evidence="1 2" key="1">
    <citation type="journal article" date="2024" name="Plant J.">
        <title>Genome sequences and population genomics reveal climatic adaptation and genomic divergence between two closely related sweetgum species.</title>
        <authorList>
            <person name="Xu W.Q."/>
            <person name="Ren C.Q."/>
            <person name="Zhang X.Y."/>
            <person name="Comes H.P."/>
            <person name="Liu X.H."/>
            <person name="Li Y.G."/>
            <person name="Kettle C.J."/>
            <person name="Jalonen R."/>
            <person name="Gaisberger H."/>
            <person name="Ma Y.Z."/>
            <person name="Qiu Y.X."/>
        </authorList>
    </citation>
    <scope>NUCLEOTIDE SEQUENCE [LARGE SCALE GENOMIC DNA]</scope>
    <source>
        <strain evidence="1">Hangzhou</strain>
    </source>
</reference>
<dbReference type="EMBL" id="JBBPBK010000016">
    <property type="protein sequence ID" value="KAK9268203.1"/>
    <property type="molecule type" value="Genomic_DNA"/>
</dbReference>
<dbReference type="AlphaFoldDB" id="A0AAP0N7X0"/>
<comment type="caution">
    <text evidence="1">The sequence shown here is derived from an EMBL/GenBank/DDBJ whole genome shotgun (WGS) entry which is preliminary data.</text>
</comment>
<gene>
    <name evidence="1" type="ORF">L1049_010646</name>
</gene>
<name>A0AAP0N7X0_LIQFO</name>
<proteinExistence type="predicted"/>
<protein>
    <submittedName>
        <fullName evidence="1">Uncharacterized protein</fullName>
    </submittedName>
</protein>
<evidence type="ECO:0000313" key="1">
    <source>
        <dbReference type="EMBL" id="KAK9268203.1"/>
    </source>
</evidence>
<keyword evidence="2" id="KW-1185">Reference proteome</keyword>